<dbReference type="PANTHER" id="PTHR45011:SF1">
    <property type="entry name" value="DAP3-BINDING CELL DEATH ENHANCER 1"/>
    <property type="match status" value="1"/>
</dbReference>
<sequence length="296" mass="34007">MLDKQFNLDYIDTSNTNNEFFHIIKNFDKINIKEIKPTIENISEYIYEGDLSIVIDELVNLIFVKINEGKNEKMIKLFVLNYINSNEIISQEIHNWLLNNQNNSNSIYLLGYFYYNGIGTDLNKQKAIQLCQKAADLDNRVAQIDLANVYLLGKGVDKNYKLAFELSKKLADGEFVSGINNLGYCYNWGIGTDVNKQKAFELYQKAADLENLTGINNLGWCYEKGIGTNVDKQKTFELYQKAANLGSDIAQYNLAYMYEIGDGIKKDMDKAIYWYKKSAEQGDEIAQSKLEELLEK</sequence>
<dbReference type="AlphaFoldDB" id="A0A015IME4"/>
<proteinExistence type="predicted"/>
<dbReference type="SUPFAM" id="SSF81901">
    <property type="entry name" value="HCP-like"/>
    <property type="match status" value="1"/>
</dbReference>
<dbReference type="Proteomes" id="UP000022910">
    <property type="component" value="Unassembled WGS sequence"/>
</dbReference>
<dbReference type="Pfam" id="PF08238">
    <property type="entry name" value="Sel1"/>
    <property type="match status" value="5"/>
</dbReference>
<dbReference type="HOGENOM" id="CLU_000288_36_14_1"/>
<dbReference type="Gene3D" id="1.25.40.10">
    <property type="entry name" value="Tetratricopeptide repeat domain"/>
    <property type="match status" value="1"/>
</dbReference>
<dbReference type="EMBL" id="JEMT01026876">
    <property type="protein sequence ID" value="EXX58387.1"/>
    <property type="molecule type" value="Genomic_DNA"/>
</dbReference>
<reference evidence="1 2" key="1">
    <citation type="submission" date="2014-02" db="EMBL/GenBank/DDBJ databases">
        <title>Single nucleus genome sequencing reveals high similarity among nuclei of an endomycorrhizal fungus.</title>
        <authorList>
            <person name="Lin K."/>
            <person name="Geurts R."/>
            <person name="Zhang Z."/>
            <person name="Limpens E."/>
            <person name="Saunders D.G."/>
            <person name="Mu D."/>
            <person name="Pang E."/>
            <person name="Cao H."/>
            <person name="Cha H."/>
            <person name="Lin T."/>
            <person name="Zhou Q."/>
            <person name="Shang Y."/>
            <person name="Li Y."/>
            <person name="Ivanov S."/>
            <person name="Sharma T."/>
            <person name="Velzen R.V."/>
            <person name="Ruijter N.D."/>
            <person name="Aanen D.K."/>
            <person name="Win J."/>
            <person name="Kamoun S."/>
            <person name="Bisseling T."/>
            <person name="Huang S."/>
        </authorList>
    </citation>
    <scope>NUCLEOTIDE SEQUENCE [LARGE SCALE GENOMIC DNA]</scope>
    <source>
        <strain evidence="2">DAOM197198w</strain>
    </source>
</reference>
<gene>
    <name evidence="1" type="ORF">RirG_198480</name>
</gene>
<dbReference type="OrthoDB" id="2324335at2759"/>
<keyword evidence="2" id="KW-1185">Reference proteome</keyword>
<dbReference type="PANTHER" id="PTHR45011">
    <property type="entry name" value="DAP3-BINDING CELL DEATH ENHANCER 1"/>
    <property type="match status" value="1"/>
</dbReference>
<evidence type="ECO:0000313" key="2">
    <source>
        <dbReference type="Proteomes" id="UP000022910"/>
    </source>
</evidence>
<dbReference type="SMART" id="SM00671">
    <property type="entry name" value="SEL1"/>
    <property type="match status" value="5"/>
</dbReference>
<comment type="caution">
    <text evidence="1">The sequence shown here is derived from an EMBL/GenBank/DDBJ whole genome shotgun (WGS) entry which is preliminary data.</text>
</comment>
<accession>A0A015IME4</accession>
<organism evidence="1 2">
    <name type="scientific">Rhizophagus irregularis (strain DAOM 197198w)</name>
    <name type="common">Glomus intraradices</name>
    <dbReference type="NCBI Taxonomy" id="1432141"/>
    <lineage>
        <taxon>Eukaryota</taxon>
        <taxon>Fungi</taxon>
        <taxon>Fungi incertae sedis</taxon>
        <taxon>Mucoromycota</taxon>
        <taxon>Glomeromycotina</taxon>
        <taxon>Glomeromycetes</taxon>
        <taxon>Glomerales</taxon>
        <taxon>Glomeraceae</taxon>
        <taxon>Rhizophagus</taxon>
    </lineage>
</organism>
<dbReference type="InterPro" id="IPR052748">
    <property type="entry name" value="ISR_Activator"/>
</dbReference>
<name>A0A015IME4_RHIIW</name>
<dbReference type="InterPro" id="IPR011990">
    <property type="entry name" value="TPR-like_helical_dom_sf"/>
</dbReference>
<protein>
    <submittedName>
        <fullName evidence="1">Skt5p</fullName>
    </submittedName>
</protein>
<evidence type="ECO:0000313" key="1">
    <source>
        <dbReference type="EMBL" id="EXX58387.1"/>
    </source>
</evidence>
<dbReference type="InterPro" id="IPR006597">
    <property type="entry name" value="Sel1-like"/>
</dbReference>